<accession>A0AAV7BMX2</accession>
<dbReference type="Gene3D" id="2.60.40.690">
    <property type="entry name" value="Alpha-macroglobulin, receptor-binding domain"/>
    <property type="match status" value="1"/>
</dbReference>
<dbReference type="InterPro" id="IPR036595">
    <property type="entry name" value="A-macroglobulin_rcpt-bd_sf"/>
</dbReference>
<dbReference type="Gene3D" id="2.60.120.1540">
    <property type="match status" value="1"/>
</dbReference>
<dbReference type="InterPro" id="IPR050473">
    <property type="entry name" value="A2M/Complement_sys"/>
</dbReference>
<dbReference type="Pfam" id="PF07678">
    <property type="entry name" value="TED_complement"/>
    <property type="match status" value="2"/>
</dbReference>
<dbReference type="InterPro" id="IPR019742">
    <property type="entry name" value="MacrogloblnA2_CS"/>
</dbReference>
<sequence>MRIHALCFILIYGLVGSYAQPPCLLITPNVLRVETEETIIVDGRKAEFDAAITVQDFPRRTYLLASSKVSVNRNNKFFGDVKITISSKNLEKDPNKKQFVYVSVKSSVCTLEKVVLVSYQSGHIFIQTDKPVYTPGSLVFYRLFTTSLDLKPQTRSVIIEFWTPDKVMVKKDIIQQSGIISLTYTLPDLVSFGVWTISAKFEDALIQNYTTQFEVKEYVLPSFEIKLTAAKKFFHIKDEELRVDIEANYLYGEPVNGKAFALFGIKRDDEKKSLPDTLSRRDIANGEGFAVLKRQDLVKYFQEEKDMLQWSLYVSVTVITDSGSDLVEAELDNIFIVTSPYKIHLTKTSQYFKPGLPFNLMVFVSNPDGTPAHGIHVVAEPGDVKGVTQEDGTIQLTLNTASGINRLETKVSTKEDALTRDQQASATMVASAYVSVGGNYLHLSASGAELKIGDNTVINFNIRNTDSSVQNQIDHFNYVIMNKGRIMKVGTQERARGQTLVTMSLHITEEFIPSLRILAYYSVKAGSGQAIIADSLWIDVEDTCMGTLRISGEKDKDNTIQQPEANMRLKLQADYKATVGLVAVDRGVYAINSKLKITQGKVWELVERYDIGCTPGSGADTPGVFNDAGLALQTNFDLTTSERSEPLCQPKLKRRRRSFNIVNQEMAKKASQYTSSEKKCCEDGMLESPVDYSCERRSRYIMDGQKCVDAFLDCCNTITMQREVAHARRKNQQYSRFDDDSDYIEDSEIVSRTQFQESWLWKIETMNERPDDKGISTKSISFFLKDSITTWEVLAVSLSDNKGICVSKPHNIQVKKDFFIDLRLPYSVVRNEQAEIRAILYNYGKNEFKVRVDWTYNEEFCSLSTAKKKHSQEVVMKPTSSVAVPFVIVPLKLGEYDIEVKAAGEYVSDGIKKKVRVVPEGRRLVQTLTSVVLDPEAKGGVQQERVTAVDAKNRVPDAPINTIVTIQGSPVSEMVEKSIDGVNLNHLINAPHGCGEQILMRMTATMIAVHFLDQSHQWERIGVKRRDQAIGHIRDGVNLALAVAKNDGSYAAWLHRPSSTWFTAYVVKVFSMSSSLIHIDQNLICDPVKWLIKNKQNSGGDFREDAPVYHQEMVGGITTGSAELDSSLTSFVLIALLESKEHCEKKVTDLKRSIEKATEYVNKKYQSLKNPYSIAITSYALAKAGKLENSKKLMSESAGFSYSRLLALEAYSYVLLTLLNLREFESAARIVKMITEKRYYGEVYASTQSTMMQFEALTQYLIDVPTYKDLDMDVSFTLPGRSQSITHRLSLNNALLARSEKTSGIGEFIVTAKGKGQGTLTVLSVYHVVETEKEKECNNFDLSVTIAENHSVKKPAEAKSTVSITICTRFLQNHDATMSILDISMMTGFAPDINDLNRLKKGVDRYISNFEINKGAFDKGTLILYIDRISHKEEDCVKFNLHQYFEVGLIQPGSVTVYDYYTPENRCTKFYHVSEDSKLLGKICTGDVCRCAEANCLLQQKLDEVTALIRLQKACETSVDYVFKTTLTSIQKGDNYYIYVMKIITVIKIGTDIDVLDQERHFISHAKCNKALNLKIGQDYLIWGVIKDLWMTGSRYSYIITSDTWIEMWPKQRECQSAEYFKLCEDFHDFSEELSIRGCVH</sequence>
<dbReference type="InterPro" id="IPR018081">
    <property type="entry name" value="Anaphylatoxin_comp_syst"/>
</dbReference>
<feature type="domain" description="NTR" evidence="7">
    <location>
        <begin position="1496"/>
        <end position="1639"/>
    </location>
</feature>
<dbReference type="EMBL" id="WNYA01000004">
    <property type="protein sequence ID" value="KAG8573858.1"/>
    <property type="molecule type" value="Genomic_DNA"/>
</dbReference>
<dbReference type="Pfam" id="PF07703">
    <property type="entry name" value="A2M_BRD"/>
    <property type="match status" value="1"/>
</dbReference>
<evidence type="ECO:0000256" key="1">
    <source>
        <dbReference type="ARBA" id="ARBA00004613"/>
    </source>
</evidence>
<dbReference type="CDD" id="cd00017">
    <property type="entry name" value="ANATO"/>
    <property type="match status" value="1"/>
</dbReference>
<keyword evidence="2" id="KW-0964">Secreted</keyword>
<evidence type="ECO:0000313" key="9">
    <source>
        <dbReference type="Proteomes" id="UP000824782"/>
    </source>
</evidence>
<dbReference type="SMART" id="SM01359">
    <property type="entry name" value="A2M_N_2"/>
    <property type="match status" value="1"/>
</dbReference>
<organism evidence="8 9">
    <name type="scientific">Engystomops pustulosus</name>
    <name type="common">Tungara frog</name>
    <name type="synonym">Physalaemus pustulosus</name>
    <dbReference type="NCBI Taxonomy" id="76066"/>
    <lineage>
        <taxon>Eukaryota</taxon>
        <taxon>Metazoa</taxon>
        <taxon>Chordata</taxon>
        <taxon>Craniata</taxon>
        <taxon>Vertebrata</taxon>
        <taxon>Euteleostomi</taxon>
        <taxon>Amphibia</taxon>
        <taxon>Batrachia</taxon>
        <taxon>Anura</taxon>
        <taxon>Neobatrachia</taxon>
        <taxon>Hyloidea</taxon>
        <taxon>Leptodactylidae</taxon>
        <taxon>Leiuperinae</taxon>
        <taxon>Engystomops</taxon>
    </lineage>
</organism>
<dbReference type="Pfam" id="PF01759">
    <property type="entry name" value="NTR"/>
    <property type="match status" value="1"/>
</dbReference>
<dbReference type="InterPro" id="IPR011625">
    <property type="entry name" value="A2M_N_BRD"/>
</dbReference>
<dbReference type="FunFam" id="2.20.130.20:FF:000001">
    <property type="entry name" value="Complement C3"/>
    <property type="match status" value="1"/>
</dbReference>
<dbReference type="Pfam" id="PF01835">
    <property type="entry name" value="MG2"/>
    <property type="match status" value="1"/>
</dbReference>
<dbReference type="SUPFAM" id="SSF48239">
    <property type="entry name" value="Terpenoid cyclases/Protein prenyltransferases"/>
    <property type="match status" value="1"/>
</dbReference>
<dbReference type="SMART" id="SM00104">
    <property type="entry name" value="ANATO"/>
    <property type="match status" value="1"/>
</dbReference>
<comment type="caution">
    <text evidence="8">The sequence shown here is derived from an EMBL/GenBank/DDBJ whole genome shotgun (WGS) entry which is preliminary data.</text>
</comment>
<dbReference type="PROSITE" id="PS01177">
    <property type="entry name" value="ANAPHYLATOXIN_1"/>
    <property type="match status" value="1"/>
</dbReference>
<dbReference type="Gene3D" id="2.60.40.1930">
    <property type="match status" value="3"/>
</dbReference>
<protein>
    <recommendedName>
        <fullName evidence="10">Complement C3</fullName>
    </recommendedName>
</protein>
<dbReference type="PROSITE" id="PS01178">
    <property type="entry name" value="ANAPHYLATOXIN_2"/>
    <property type="match status" value="1"/>
</dbReference>
<evidence type="ECO:0000256" key="3">
    <source>
        <dbReference type="ARBA" id="ARBA00022966"/>
    </source>
</evidence>
<proteinExistence type="predicted"/>
<evidence type="ECO:0008006" key="10">
    <source>
        <dbReference type="Google" id="ProtNLM"/>
    </source>
</evidence>
<dbReference type="InterPro" id="IPR040839">
    <property type="entry name" value="MG4"/>
</dbReference>
<feature type="signal peptide" evidence="5">
    <location>
        <begin position="1"/>
        <end position="19"/>
    </location>
</feature>
<dbReference type="PANTHER" id="PTHR11412">
    <property type="entry name" value="MACROGLOBULIN / COMPLEMENT"/>
    <property type="match status" value="1"/>
</dbReference>
<dbReference type="SMART" id="SM00643">
    <property type="entry name" value="C345C"/>
    <property type="match status" value="1"/>
</dbReference>
<dbReference type="SUPFAM" id="SSF50242">
    <property type="entry name" value="TIMP-like"/>
    <property type="match status" value="1"/>
</dbReference>
<dbReference type="FunFam" id="2.60.40.10:FF:000155">
    <property type="entry name" value="complement C3 isoform X1"/>
    <property type="match status" value="1"/>
</dbReference>
<dbReference type="PROSITE" id="PS50189">
    <property type="entry name" value="NTR"/>
    <property type="match status" value="1"/>
</dbReference>
<dbReference type="Gene3D" id="1.20.91.20">
    <property type="entry name" value="Anaphylotoxins (complement system)"/>
    <property type="match status" value="1"/>
</dbReference>
<dbReference type="Pfam" id="PF21308">
    <property type="entry name" value="C3_CUB2"/>
    <property type="match status" value="1"/>
</dbReference>
<dbReference type="SUPFAM" id="SSF49410">
    <property type="entry name" value="Alpha-macroglobulin receptor domain"/>
    <property type="match status" value="1"/>
</dbReference>
<dbReference type="Pfam" id="PF01821">
    <property type="entry name" value="ANATO"/>
    <property type="match status" value="1"/>
</dbReference>
<dbReference type="InterPro" id="IPR018933">
    <property type="entry name" value="Netrin_module_non-TIMP"/>
</dbReference>
<gene>
    <name evidence="8" type="ORF">GDO81_008885</name>
</gene>
<dbReference type="InterPro" id="IPR002890">
    <property type="entry name" value="MG2"/>
</dbReference>
<dbReference type="GO" id="GO:0005615">
    <property type="term" value="C:extracellular space"/>
    <property type="evidence" value="ECO:0007669"/>
    <property type="project" value="InterPro"/>
</dbReference>
<dbReference type="Gene3D" id="2.20.130.20">
    <property type="match status" value="1"/>
</dbReference>
<keyword evidence="9" id="KW-1185">Reference proteome</keyword>
<dbReference type="InterPro" id="IPR041555">
    <property type="entry name" value="MG3"/>
</dbReference>
<keyword evidence="3" id="KW-0882">Thioester bond</keyword>
<dbReference type="SMART" id="SM01419">
    <property type="entry name" value="Thiol-ester_cl"/>
    <property type="match status" value="1"/>
</dbReference>
<dbReference type="Pfam" id="PF17790">
    <property type="entry name" value="MG1"/>
    <property type="match status" value="1"/>
</dbReference>
<dbReference type="Gene3D" id="6.20.50.160">
    <property type="match status" value="1"/>
</dbReference>
<dbReference type="InterPro" id="IPR000020">
    <property type="entry name" value="Anaphylatoxin/fibulin"/>
</dbReference>
<evidence type="ECO:0000259" key="6">
    <source>
        <dbReference type="PROSITE" id="PS01178"/>
    </source>
</evidence>
<dbReference type="InterPro" id="IPR001599">
    <property type="entry name" value="Macroglobln_a2"/>
</dbReference>
<keyword evidence="5" id="KW-0732">Signal</keyword>
<evidence type="ECO:0000256" key="4">
    <source>
        <dbReference type="ARBA" id="ARBA00023157"/>
    </source>
</evidence>
<dbReference type="SMART" id="SM01360">
    <property type="entry name" value="A2M"/>
    <property type="match status" value="1"/>
</dbReference>
<name>A0AAV7BMX2_ENGPU</name>
<dbReference type="GO" id="GO:0004866">
    <property type="term" value="F:endopeptidase inhibitor activity"/>
    <property type="evidence" value="ECO:0007669"/>
    <property type="project" value="InterPro"/>
</dbReference>
<keyword evidence="4" id="KW-1015">Disulfide bond</keyword>
<evidence type="ECO:0000256" key="2">
    <source>
        <dbReference type="ARBA" id="ARBA00022525"/>
    </source>
</evidence>
<dbReference type="InterPro" id="IPR009048">
    <property type="entry name" value="A-macroglobulin_rcpt-bd"/>
</dbReference>
<feature type="chain" id="PRO_5043440034" description="Complement C3" evidence="5">
    <location>
        <begin position="20"/>
        <end position="1641"/>
    </location>
</feature>
<dbReference type="CDD" id="cd02896">
    <property type="entry name" value="complement_C3_C4_C5"/>
    <property type="match status" value="1"/>
</dbReference>
<dbReference type="Pfam" id="PF17791">
    <property type="entry name" value="MG3"/>
    <property type="match status" value="1"/>
</dbReference>
<reference evidence="8" key="1">
    <citation type="thesis" date="2020" institute="ProQuest LLC" country="789 East Eisenhower Parkway, Ann Arbor, MI, USA">
        <title>Comparative Genomics and Chromosome Evolution.</title>
        <authorList>
            <person name="Mudd A.B."/>
        </authorList>
    </citation>
    <scope>NUCLEOTIDE SEQUENCE</scope>
    <source>
        <strain evidence="8">237g6f4</strain>
        <tissue evidence="8">Blood</tissue>
    </source>
</reference>
<evidence type="ECO:0000256" key="5">
    <source>
        <dbReference type="SAM" id="SignalP"/>
    </source>
</evidence>
<dbReference type="SUPFAM" id="SSF47686">
    <property type="entry name" value="Anaphylotoxins (complement system)"/>
    <property type="match status" value="1"/>
</dbReference>
<dbReference type="Pfam" id="PF00207">
    <property type="entry name" value="A2M"/>
    <property type="match status" value="1"/>
</dbReference>
<dbReference type="InterPro" id="IPR047565">
    <property type="entry name" value="Alpha-macroglob_thiol-ester_cl"/>
</dbReference>
<dbReference type="InterPro" id="IPR011626">
    <property type="entry name" value="Alpha-macroglobulin_TED"/>
</dbReference>
<dbReference type="InterPro" id="IPR008993">
    <property type="entry name" value="TIMP-like_OB-fold"/>
</dbReference>
<dbReference type="FunFam" id="2.40.50.120:FF:000013">
    <property type="entry name" value="Complement C3"/>
    <property type="match status" value="1"/>
</dbReference>
<dbReference type="Gene3D" id="2.60.40.1940">
    <property type="match status" value="1"/>
</dbReference>
<evidence type="ECO:0000259" key="7">
    <source>
        <dbReference type="PROSITE" id="PS50189"/>
    </source>
</evidence>
<comment type="subcellular location">
    <subcellularLocation>
        <location evidence="1">Secreted</location>
    </subcellularLocation>
</comment>
<feature type="domain" description="Anaphylatoxin-like" evidence="6">
    <location>
        <begin position="680"/>
        <end position="715"/>
    </location>
</feature>
<dbReference type="Gene3D" id="1.50.10.20">
    <property type="match status" value="1"/>
</dbReference>
<dbReference type="SMART" id="SM01361">
    <property type="entry name" value="A2M_recep"/>
    <property type="match status" value="1"/>
</dbReference>
<dbReference type="FunFam" id="2.60.40.1940:FF:000001">
    <property type="entry name" value="Complement component C3"/>
    <property type="match status" value="1"/>
</dbReference>
<dbReference type="Pfam" id="PF07677">
    <property type="entry name" value="A2M_recep"/>
    <property type="match status" value="1"/>
</dbReference>
<dbReference type="PROSITE" id="PS00477">
    <property type="entry name" value="ALPHA_2_MACROGLOBULIN"/>
    <property type="match status" value="1"/>
</dbReference>
<dbReference type="Gene3D" id="2.60.40.10">
    <property type="entry name" value="Immunoglobulins"/>
    <property type="match status" value="2"/>
</dbReference>
<dbReference type="Gene3D" id="2.40.50.120">
    <property type="match status" value="1"/>
</dbReference>
<dbReference type="Proteomes" id="UP000824782">
    <property type="component" value="Unassembled WGS sequence"/>
</dbReference>
<dbReference type="InterPro" id="IPR041425">
    <property type="entry name" value="C3/4/5_MG1"/>
</dbReference>
<dbReference type="InterPro" id="IPR001134">
    <property type="entry name" value="Netrin_domain"/>
</dbReference>
<dbReference type="InterPro" id="IPR013783">
    <property type="entry name" value="Ig-like_fold"/>
</dbReference>
<dbReference type="InterPro" id="IPR008930">
    <property type="entry name" value="Terpenoid_cyclase/PrenylTrfase"/>
</dbReference>
<dbReference type="Pfam" id="PF17789">
    <property type="entry name" value="MG4"/>
    <property type="match status" value="1"/>
</dbReference>
<dbReference type="InterPro" id="IPR048848">
    <property type="entry name" value="C3_CUB2"/>
</dbReference>
<dbReference type="PANTHER" id="PTHR11412:SF81">
    <property type="entry name" value="COMPLEMENT C3"/>
    <property type="match status" value="1"/>
</dbReference>
<evidence type="ECO:0000313" key="8">
    <source>
        <dbReference type="EMBL" id="KAG8573858.1"/>
    </source>
</evidence>